<keyword evidence="3" id="KW-1185">Reference proteome</keyword>
<accession>A0AA37HKX6</accession>
<gene>
    <name evidence="2" type="ORF">NBEOAGPD_0896</name>
</gene>
<feature type="compositionally biased region" description="Basic and acidic residues" evidence="1">
    <location>
        <begin position="47"/>
        <end position="72"/>
    </location>
</feature>
<sequence length="72" mass="7399">MPDDTDIPARRQPAGTLARGAAHEASEGAAITPRDAATGAVRPTDGPMERAGTEAEARARGEEGPFEGRRSG</sequence>
<protein>
    <submittedName>
        <fullName evidence="2">Uncharacterized protein</fullName>
    </submittedName>
</protein>
<organism evidence="2 3">
    <name type="scientific">Methylobacterium gregans</name>
    <dbReference type="NCBI Taxonomy" id="374424"/>
    <lineage>
        <taxon>Bacteria</taxon>
        <taxon>Pseudomonadati</taxon>
        <taxon>Pseudomonadota</taxon>
        <taxon>Alphaproteobacteria</taxon>
        <taxon>Hyphomicrobiales</taxon>
        <taxon>Methylobacteriaceae</taxon>
        <taxon>Methylobacterium</taxon>
    </lineage>
</organism>
<comment type="caution">
    <text evidence="2">The sequence shown here is derived from an EMBL/GenBank/DDBJ whole genome shotgun (WGS) entry which is preliminary data.</text>
</comment>
<evidence type="ECO:0000256" key="1">
    <source>
        <dbReference type="SAM" id="MobiDB-lite"/>
    </source>
</evidence>
<reference evidence="2" key="1">
    <citation type="journal article" date="2016" name="Front. Microbiol.">
        <title>Genome Sequence of the Piezophilic, Mesophilic Sulfate-Reducing Bacterium Desulfovibrio indicus J2T.</title>
        <authorList>
            <person name="Cao J."/>
            <person name="Maignien L."/>
            <person name="Shao Z."/>
            <person name="Alain K."/>
            <person name="Jebbar M."/>
        </authorList>
    </citation>
    <scope>NUCLEOTIDE SEQUENCE</scope>
    <source>
        <strain evidence="2">NBRC 103626</strain>
    </source>
</reference>
<feature type="region of interest" description="Disordered" evidence="1">
    <location>
        <begin position="1"/>
        <end position="72"/>
    </location>
</feature>
<evidence type="ECO:0000313" key="3">
    <source>
        <dbReference type="Proteomes" id="UP001055108"/>
    </source>
</evidence>
<name>A0AA37HKX6_9HYPH</name>
<evidence type="ECO:0000313" key="2">
    <source>
        <dbReference type="EMBL" id="GJD77689.1"/>
    </source>
</evidence>
<dbReference type="AlphaFoldDB" id="A0AA37HKX6"/>
<dbReference type="Proteomes" id="UP001055108">
    <property type="component" value="Unassembled WGS sequence"/>
</dbReference>
<proteinExistence type="predicted"/>
<dbReference type="RefSeq" id="WP_238301445.1">
    <property type="nucleotide sequence ID" value="NZ_BPQM01000019.1"/>
</dbReference>
<reference evidence="2" key="2">
    <citation type="submission" date="2021-08" db="EMBL/GenBank/DDBJ databases">
        <authorList>
            <person name="Tani A."/>
            <person name="Ola A."/>
            <person name="Ogura Y."/>
            <person name="Katsura K."/>
            <person name="Hayashi T."/>
        </authorList>
    </citation>
    <scope>NUCLEOTIDE SEQUENCE</scope>
    <source>
        <strain evidence="2">NBRC 103626</strain>
    </source>
</reference>
<dbReference type="EMBL" id="BPQM01000019">
    <property type="protein sequence ID" value="GJD77689.1"/>
    <property type="molecule type" value="Genomic_DNA"/>
</dbReference>